<sequence length="552" mass="61451">MLLSKFIVLSKLTLSKLPEQHKFEQSKIKRQNVKIQLPKSLPQAPYNSSIQGEVILTSLTITDDTLKTELPDGLKKEVATSYYIFGVVLPIVIGMKEKHASIPLRVFTNSTKKITFVFGTSSSFITQVDSIEEANDGTVTIRLGDDVMTYQVQDDAVKYNGDTKVGKDFDKLAGKEIIVNNYPLPFDWGCELLGSEISFCQHLDEYHCEIAKFGGDVCTVTSTSLSKRSPTIMKIVNMTGIFREMIPFLAETVPVIRIANGSQRKLLPNLRRFKVKGAAGRFVAERDKLEREVYNRKQQDAVCGKDVKIQLPTFLPHVPYNVSLQGEVALTSVTLTDDTLATELHDDLKEDVATSYYIIGVVLPIVIGMKEKHAAMPLRVFTNSTKKITFVFGTSSSFITQVDSIEEANDGTVTIRLGDDVMTYQVQDDAVKYNGDTKVGKDFDKLAGKEMIVNNYPLSFDWGCELFGSNISFCQHLDEYRCEIAKFGGDVCTVTSTTLSKQSPAIMKIVQMTGIFREMIPFLAETVPGESFEAELVDKEHTTGISYPCLTL</sequence>
<keyword evidence="2" id="KW-1185">Reference proteome</keyword>
<organism evidence="1 2">
    <name type="scientific">Holothuria leucospilota</name>
    <name type="common">Black long sea cucumber</name>
    <name type="synonym">Mertensiothuria leucospilota</name>
    <dbReference type="NCBI Taxonomy" id="206669"/>
    <lineage>
        <taxon>Eukaryota</taxon>
        <taxon>Metazoa</taxon>
        <taxon>Echinodermata</taxon>
        <taxon>Eleutherozoa</taxon>
        <taxon>Echinozoa</taxon>
        <taxon>Holothuroidea</taxon>
        <taxon>Aspidochirotacea</taxon>
        <taxon>Aspidochirotida</taxon>
        <taxon>Holothuriidae</taxon>
        <taxon>Holothuria</taxon>
    </lineage>
</organism>
<dbReference type="AlphaFoldDB" id="A0A9Q1C2H9"/>
<evidence type="ECO:0000313" key="1">
    <source>
        <dbReference type="EMBL" id="KAJ8036801.1"/>
    </source>
</evidence>
<evidence type="ECO:0000313" key="2">
    <source>
        <dbReference type="Proteomes" id="UP001152320"/>
    </source>
</evidence>
<dbReference type="EMBL" id="JAIZAY010000008">
    <property type="protein sequence ID" value="KAJ8036801.1"/>
    <property type="molecule type" value="Genomic_DNA"/>
</dbReference>
<dbReference type="OrthoDB" id="418169at2759"/>
<name>A0A9Q1C2H9_HOLLE</name>
<reference evidence="1" key="1">
    <citation type="submission" date="2021-10" db="EMBL/GenBank/DDBJ databases">
        <title>Tropical sea cucumber genome reveals ecological adaptation and Cuvierian tubules defense mechanism.</title>
        <authorList>
            <person name="Chen T."/>
        </authorList>
    </citation>
    <scope>NUCLEOTIDE SEQUENCE</scope>
    <source>
        <strain evidence="1">Nanhai2018</strain>
        <tissue evidence="1">Muscle</tissue>
    </source>
</reference>
<accession>A0A9Q1C2H9</accession>
<proteinExistence type="predicted"/>
<comment type="caution">
    <text evidence="1">The sequence shown here is derived from an EMBL/GenBank/DDBJ whole genome shotgun (WGS) entry which is preliminary data.</text>
</comment>
<protein>
    <submittedName>
        <fullName evidence="1">Uncharacterized protein</fullName>
    </submittedName>
</protein>
<gene>
    <name evidence="1" type="ORF">HOLleu_17440</name>
</gene>
<dbReference type="Proteomes" id="UP001152320">
    <property type="component" value="Chromosome 8"/>
</dbReference>